<dbReference type="EMBL" id="MVGT01002066">
    <property type="protein sequence ID" value="OVA09465.1"/>
    <property type="molecule type" value="Genomic_DNA"/>
</dbReference>
<accession>A0A200QGA3</accession>
<protein>
    <recommendedName>
        <fullName evidence="4">Transmembrane protein</fullName>
    </recommendedName>
</protein>
<keyword evidence="1" id="KW-0472">Membrane</keyword>
<dbReference type="OrthoDB" id="1044997at2759"/>
<proteinExistence type="predicted"/>
<dbReference type="PANTHER" id="PTHR36063">
    <property type="entry name" value="ARABIDOPSIS THALIANA GENOMIC DNA, CHROMOSOME 5, P1 CLONE:MOK16"/>
    <property type="match status" value="1"/>
</dbReference>
<evidence type="ECO:0000256" key="1">
    <source>
        <dbReference type="SAM" id="Phobius"/>
    </source>
</evidence>
<keyword evidence="3" id="KW-1185">Reference proteome</keyword>
<evidence type="ECO:0008006" key="4">
    <source>
        <dbReference type="Google" id="ProtNLM"/>
    </source>
</evidence>
<gene>
    <name evidence="2" type="ORF">BVC80_8185g2</name>
</gene>
<evidence type="ECO:0000313" key="3">
    <source>
        <dbReference type="Proteomes" id="UP000195402"/>
    </source>
</evidence>
<name>A0A200QGA3_MACCD</name>
<sequence length="113" mass="13281">MARRVSPWIEVAPALLISPQKPSTSSKLETIFEEVTDGHEDVTRRRKLFVLLFFSSFLLFIEMWFCGMISMMKNRQILSWVRRMEIEPKRSKVDKSGKNFKTMISVHEGIKLM</sequence>
<dbReference type="AlphaFoldDB" id="A0A200QGA3"/>
<evidence type="ECO:0000313" key="2">
    <source>
        <dbReference type="EMBL" id="OVA09465.1"/>
    </source>
</evidence>
<dbReference type="PANTHER" id="PTHR36063:SF1">
    <property type="entry name" value="ARABIDOPSIS THALIANA GENOMIC DNA, CHROMOSOME 5, P1 CLONE:MOK16"/>
    <property type="match status" value="1"/>
</dbReference>
<dbReference type="InParanoid" id="A0A200QGA3"/>
<reference evidence="2 3" key="1">
    <citation type="journal article" date="2017" name="Mol. Plant">
        <title>The Genome of Medicinal Plant Macleaya cordata Provides New Insights into Benzylisoquinoline Alkaloids Metabolism.</title>
        <authorList>
            <person name="Liu X."/>
            <person name="Liu Y."/>
            <person name="Huang P."/>
            <person name="Ma Y."/>
            <person name="Qing Z."/>
            <person name="Tang Q."/>
            <person name="Cao H."/>
            <person name="Cheng P."/>
            <person name="Zheng Y."/>
            <person name="Yuan Z."/>
            <person name="Zhou Y."/>
            <person name="Liu J."/>
            <person name="Tang Z."/>
            <person name="Zhuo Y."/>
            <person name="Zhang Y."/>
            <person name="Yu L."/>
            <person name="Huang J."/>
            <person name="Yang P."/>
            <person name="Peng Q."/>
            <person name="Zhang J."/>
            <person name="Jiang W."/>
            <person name="Zhang Z."/>
            <person name="Lin K."/>
            <person name="Ro D.K."/>
            <person name="Chen X."/>
            <person name="Xiong X."/>
            <person name="Shang Y."/>
            <person name="Huang S."/>
            <person name="Zeng J."/>
        </authorList>
    </citation>
    <scope>NUCLEOTIDE SEQUENCE [LARGE SCALE GENOMIC DNA]</scope>
    <source>
        <strain evidence="3">cv. BLH2017</strain>
        <tissue evidence="2">Root</tissue>
    </source>
</reference>
<comment type="caution">
    <text evidence="2">The sequence shown here is derived from an EMBL/GenBank/DDBJ whole genome shotgun (WGS) entry which is preliminary data.</text>
</comment>
<keyword evidence="1" id="KW-0812">Transmembrane</keyword>
<keyword evidence="1" id="KW-1133">Transmembrane helix</keyword>
<feature type="transmembrane region" description="Helical" evidence="1">
    <location>
        <begin position="48"/>
        <end position="72"/>
    </location>
</feature>
<dbReference type="Proteomes" id="UP000195402">
    <property type="component" value="Unassembled WGS sequence"/>
</dbReference>
<organism evidence="2 3">
    <name type="scientific">Macleaya cordata</name>
    <name type="common">Five-seeded plume-poppy</name>
    <name type="synonym">Bocconia cordata</name>
    <dbReference type="NCBI Taxonomy" id="56857"/>
    <lineage>
        <taxon>Eukaryota</taxon>
        <taxon>Viridiplantae</taxon>
        <taxon>Streptophyta</taxon>
        <taxon>Embryophyta</taxon>
        <taxon>Tracheophyta</taxon>
        <taxon>Spermatophyta</taxon>
        <taxon>Magnoliopsida</taxon>
        <taxon>Ranunculales</taxon>
        <taxon>Papaveraceae</taxon>
        <taxon>Papaveroideae</taxon>
        <taxon>Macleaya</taxon>
    </lineage>
</organism>